<dbReference type="InterPro" id="IPR016024">
    <property type="entry name" value="ARM-type_fold"/>
</dbReference>
<dbReference type="CDD" id="cd06561">
    <property type="entry name" value="AlkD_like"/>
    <property type="match status" value="1"/>
</dbReference>
<reference evidence="1" key="1">
    <citation type="submission" date="2020-04" db="EMBL/GenBank/DDBJ databases">
        <title>Peptoniphilus sp. nov. isolated from swine feces.</title>
        <authorList>
            <person name="Ryu S.W."/>
        </authorList>
    </citation>
    <scope>NUCLEOTIDE SEQUENCE [LARGE SCALE GENOMIC DNA]</scope>
    <source>
        <strain evidence="1">AGMB00490</strain>
    </source>
</reference>
<name>A0A848RLR4_9FIRM</name>
<dbReference type="EMBL" id="JABDSR010000005">
    <property type="protein sequence ID" value="NMW85084.1"/>
    <property type="molecule type" value="Genomic_DNA"/>
</dbReference>
<dbReference type="RefSeq" id="WP_169968954.1">
    <property type="nucleotide sequence ID" value="NZ_JABDSR010000005.1"/>
</dbReference>
<keyword evidence="2" id="KW-1185">Reference proteome</keyword>
<evidence type="ECO:0000313" key="2">
    <source>
        <dbReference type="Proteomes" id="UP000568273"/>
    </source>
</evidence>
<dbReference type="AlphaFoldDB" id="A0A848RLR4"/>
<comment type="caution">
    <text evidence="1">The sequence shown here is derived from an EMBL/GenBank/DDBJ whole genome shotgun (WGS) entry which is preliminary data.</text>
</comment>
<dbReference type="SUPFAM" id="SSF48371">
    <property type="entry name" value="ARM repeat"/>
    <property type="match status" value="1"/>
</dbReference>
<organism evidence="1 2">
    <name type="scientific">Peptoniphilus faecalis</name>
    <dbReference type="NCBI Taxonomy" id="2731255"/>
    <lineage>
        <taxon>Bacteria</taxon>
        <taxon>Bacillati</taxon>
        <taxon>Bacillota</taxon>
        <taxon>Tissierellia</taxon>
        <taxon>Tissierellales</taxon>
        <taxon>Peptoniphilaceae</taxon>
        <taxon>Peptoniphilus</taxon>
    </lineage>
</organism>
<protein>
    <submittedName>
        <fullName evidence="1">DNA alkylation repair protein</fullName>
    </submittedName>
</protein>
<sequence>MNIKEELLALQDISYADFQAKLTPNIPRDLFIGVRIPEARKLAKRIIGEPETSKFLRDLPHKYYDENILHGLLISEMKDYDACIEAVDEFLPYVDNWAVCDIMSPKIFKKNKKALLEKIKEWSKSEEEYTCRFGLEMLMSHFLDDDFKPEYLEIPLSVNNDEYYVKMMIAWFFATALAKQWDATIKHIEDQRLDTWTHNKAIQKARESKRITPKQKEYLKSLKG</sequence>
<evidence type="ECO:0000313" key="1">
    <source>
        <dbReference type="EMBL" id="NMW85084.1"/>
    </source>
</evidence>
<dbReference type="PANTHER" id="PTHR34070:SF1">
    <property type="entry name" value="DNA ALKYLATION REPAIR PROTEIN"/>
    <property type="match status" value="1"/>
</dbReference>
<gene>
    <name evidence="1" type="ORF">HKO22_04915</name>
</gene>
<dbReference type="Gene3D" id="1.25.10.90">
    <property type="match status" value="1"/>
</dbReference>
<proteinExistence type="predicted"/>
<dbReference type="Pfam" id="PF08713">
    <property type="entry name" value="DNA_alkylation"/>
    <property type="match status" value="1"/>
</dbReference>
<dbReference type="InterPro" id="IPR014825">
    <property type="entry name" value="DNA_alkylation"/>
</dbReference>
<accession>A0A848RLR4</accession>
<dbReference type="PANTHER" id="PTHR34070">
    <property type="entry name" value="ARMADILLO-TYPE FOLD"/>
    <property type="match status" value="1"/>
</dbReference>
<dbReference type="Proteomes" id="UP000568273">
    <property type="component" value="Unassembled WGS sequence"/>
</dbReference>